<keyword evidence="2" id="KW-1185">Reference proteome</keyword>
<sequence length="209" mass="24440">MSKYMHVTEKSQRIVSLKTNLNISLQTKPTHNIESSKLFNFKKKKIIQLKFSYNKRCIVYLYESGISNPQTQADANVLACSNLKDEESIITKMQCLQFDFAHHDKEIIGYCFMKDNTLHFRLVSITVTKPIQFVTLLKMDCGKMENSTKFIDFNFNQDKFKNILVFINLNEFIQFVIYDDENQGYEIGILQKSITERLGYMDENIIPVS</sequence>
<name>A0A177B778_9BILA</name>
<organism evidence="1 2">
    <name type="scientific">Intoshia linei</name>
    <dbReference type="NCBI Taxonomy" id="1819745"/>
    <lineage>
        <taxon>Eukaryota</taxon>
        <taxon>Metazoa</taxon>
        <taxon>Spiralia</taxon>
        <taxon>Lophotrochozoa</taxon>
        <taxon>Mesozoa</taxon>
        <taxon>Orthonectida</taxon>
        <taxon>Rhopaluridae</taxon>
        <taxon>Intoshia</taxon>
    </lineage>
</organism>
<dbReference type="EMBL" id="LWCA01000188">
    <property type="protein sequence ID" value="OAF70095.1"/>
    <property type="molecule type" value="Genomic_DNA"/>
</dbReference>
<evidence type="ECO:0000313" key="2">
    <source>
        <dbReference type="Proteomes" id="UP000078046"/>
    </source>
</evidence>
<evidence type="ECO:0000313" key="1">
    <source>
        <dbReference type="EMBL" id="OAF70095.1"/>
    </source>
</evidence>
<proteinExistence type="predicted"/>
<dbReference type="AlphaFoldDB" id="A0A177B778"/>
<dbReference type="Proteomes" id="UP000078046">
    <property type="component" value="Unassembled WGS sequence"/>
</dbReference>
<reference evidence="1 2" key="1">
    <citation type="submission" date="2016-04" db="EMBL/GenBank/DDBJ databases">
        <title>The genome of Intoshia linei affirms orthonectids as highly simplified spiralians.</title>
        <authorList>
            <person name="Mikhailov K.V."/>
            <person name="Slusarev G.S."/>
            <person name="Nikitin M.A."/>
            <person name="Logacheva M.D."/>
            <person name="Penin A."/>
            <person name="Aleoshin V."/>
            <person name="Panchin Y.V."/>
        </authorList>
    </citation>
    <scope>NUCLEOTIDE SEQUENCE [LARGE SCALE GENOMIC DNA]</scope>
    <source>
        <strain evidence="1">Intl2013</strain>
        <tissue evidence="1">Whole animal</tissue>
    </source>
</reference>
<accession>A0A177B778</accession>
<comment type="caution">
    <text evidence="1">The sequence shown here is derived from an EMBL/GenBank/DDBJ whole genome shotgun (WGS) entry which is preliminary data.</text>
</comment>
<protein>
    <submittedName>
        <fullName evidence="1">Uncharacterized protein</fullName>
    </submittedName>
</protein>
<gene>
    <name evidence="1" type="ORF">A3Q56_02155</name>
</gene>